<dbReference type="Proteomes" id="UP000467841">
    <property type="component" value="Unassembled WGS sequence"/>
</dbReference>
<accession>A0A6D2JZA6</accession>
<organism evidence="2 3">
    <name type="scientific">Microthlaspi erraticum</name>
    <dbReference type="NCBI Taxonomy" id="1685480"/>
    <lineage>
        <taxon>Eukaryota</taxon>
        <taxon>Viridiplantae</taxon>
        <taxon>Streptophyta</taxon>
        <taxon>Embryophyta</taxon>
        <taxon>Tracheophyta</taxon>
        <taxon>Spermatophyta</taxon>
        <taxon>Magnoliopsida</taxon>
        <taxon>eudicotyledons</taxon>
        <taxon>Gunneridae</taxon>
        <taxon>Pentapetalae</taxon>
        <taxon>rosids</taxon>
        <taxon>malvids</taxon>
        <taxon>Brassicales</taxon>
        <taxon>Brassicaceae</taxon>
        <taxon>Coluteocarpeae</taxon>
        <taxon>Microthlaspi</taxon>
    </lineage>
</organism>
<dbReference type="AlphaFoldDB" id="A0A6D2JZA6"/>
<gene>
    <name evidence="2" type="ORF">MERR_LOCUS32530</name>
</gene>
<protein>
    <submittedName>
        <fullName evidence="2">Uncharacterized protein</fullName>
    </submittedName>
</protein>
<evidence type="ECO:0000313" key="2">
    <source>
        <dbReference type="EMBL" id="CAA7045295.1"/>
    </source>
</evidence>
<reference evidence="2" key="1">
    <citation type="submission" date="2020-01" db="EMBL/GenBank/DDBJ databases">
        <authorList>
            <person name="Mishra B."/>
        </authorList>
    </citation>
    <scope>NUCLEOTIDE SEQUENCE [LARGE SCALE GENOMIC DNA]</scope>
</reference>
<proteinExistence type="predicted"/>
<keyword evidence="3" id="KW-1185">Reference proteome</keyword>
<comment type="caution">
    <text evidence="2">The sequence shown here is derived from an EMBL/GenBank/DDBJ whole genome shotgun (WGS) entry which is preliminary data.</text>
</comment>
<evidence type="ECO:0000313" key="3">
    <source>
        <dbReference type="Proteomes" id="UP000467841"/>
    </source>
</evidence>
<dbReference type="EMBL" id="CACVBM020001318">
    <property type="protein sequence ID" value="CAA7045295.1"/>
    <property type="molecule type" value="Genomic_DNA"/>
</dbReference>
<feature type="compositionally biased region" description="Basic residues" evidence="1">
    <location>
        <begin position="152"/>
        <end position="164"/>
    </location>
</feature>
<feature type="region of interest" description="Disordered" evidence="1">
    <location>
        <begin position="1"/>
        <end position="164"/>
    </location>
</feature>
<name>A0A6D2JZA6_9BRAS</name>
<sequence>MLQRLKGSHTGSQTWRETEQTPRRQALNKATWRPRHRQRQPLTAGDNRKNTEHHRHTAEEERTADLEAPEPETRPQGLQDTRRLDLTGPTPTEDHRPSPSIASENWKARVGGSTGDLTGGERRDATRLPESSLRAGTPENGTTVTDSDSKPKKSKRRRRSLPRR</sequence>
<evidence type="ECO:0000256" key="1">
    <source>
        <dbReference type="SAM" id="MobiDB-lite"/>
    </source>
</evidence>